<dbReference type="Proteomes" id="UP001259832">
    <property type="component" value="Unassembled WGS sequence"/>
</dbReference>
<accession>A0AAD9G3D8</accession>
<gene>
    <name evidence="1" type="ORF">P3T76_013362</name>
</gene>
<sequence>MTDQVQRAVYKLKSPTTLHIYHINKEVYNGFVELHMLVYLHAYSSSSLSSRDVSPTASTKEEHSHIIPRWIINSPANRPVDGSIDSDHVYLTYPVTQPHMKANRHAVLNSGNKWKTAMAIASRICECMSKKGTPDFLKMAEALTQFDAISTSGVVSTVRGPTRCGDVSSVEVSNEEVDIDTSVDPGNQRLWECEEWKFIRYRSSNDGMCVTISKRFGECTSW</sequence>
<name>A0AAD9G3D8_9STRA</name>
<evidence type="ECO:0000313" key="1">
    <source>
        <dbReference type="EMBL" id="KAK1931173.1"/>
    </source>
</evidence>
<proteinExistence type="predicted"/>
<protein>
    <submittedName>
        <fullName evidence="1">Uncharacterized protein</fullName>
    </submittedName>
</protein>
<dbReference type="EMBL" id="JASMQC010000035">
    <property type="protein sequence ID" value="KAK1931173.1"/>
    <property type="molecule type" value="Genomic_DNA"/>
</dbReference>
<organism evidence="1 2">
    <name type="scientific">Phytophthora citrophthora</name>
    <dbReference type="NCBI Taxonomy" id="4793"/>
    <lineage>
        <taxon>Eukaryota</taxon>
        <taxon>Sar</taxon>
        <taxon>Stramenopiles</taxon>
        <taxon>Oomycota</taxon>
        <taxon>Peronosporomycetes</taxon>
        <taxon>Peronosporales</taxon>
        <taxon>Peronosporaceae</taxon>
        <taxon>Phytophthora</taxon>
    </lineage>
</organism>
<comment type="caution">
    <text evidence="1">The sequence shown here is derived from an EMBL/GenBank/DDBJ whole genome shotgun (WGS) entry which is preliminary data.</text>
</comment>
<evidence type="ECO:0000313" key="2">
    <source>
        <dbReference type="Proteomes" id="UP001259832"/>
    </source>
</evidence>
<keyword evidence="2" id="KW-1185">Reference proteome</keyword>
<dbReference type="AlphaFoldDB" id="A0AAD9G3D8"/>
<reference evidence="1" key="1">
    <citation type="submission" date="2023-08" db="EMBL/GenBank/DDBJ databases">
        <title>Reference Genome Resource for the Citrus Pathogen Phytophthora citrophthora.</title>
        <authorList>
            <person name="Moller H."/>
            <person name="Coetzee B."/>
            <person name="Rose L.J."/>
            <person name="Van Niekerk J.M."/>
        </authorList>
    </citation>
    <scope>NUCLEOTIDE SEQUENCE</scope>
    <source>
        <strain evidence="1">STE-U-9442</strain>
    </source>
</reference>